<evidence type="ECO:0000313" key="1">
    <source>
        <dbReference type="EMBL" id="BDZ46541.1"/>
    </source>
</evidence>
<dbReference type="Pfam" id="PF20218">
    <property type="entry name" value="DUF6578"/>
    <property type="match status" value="1"/>
</dbReference>
<gene>
    <name evidence="1" type="ORF">GCM10025866_24500</name>
</gene>
<accession>A0ABN6XNL0</accession>
<dbReference type="RefSeq" id="WP_286276586.1">
    <property type="nucleotide sequence ID" value="NZ_AP027731.1"/>
</dbReference>
<dbReference type="EMBL" id="AP027731">
    <property type="protein sequence ID" value="BDZ46541.1"/>
    <property type="molecule type" value="Genomic_DNA"/>
</dbReference>
<reference evidence="2" key="1">
    <citation type="journal article" date="2019" name="Int. J. Syst. Evol. Microbiol.">
        <title>The Global Catalogue of Microorganisms (GCM) 10K type strain sequencing project: providing services to taxonomists for standard genome sequencing and annotation.</title>
        <authorList>
            <consortium name="The Broad Institute Genomics Platform"/>
            <consortium name="The Broad Institute Genome Sequencing Center for Infectious Disease"/>
            <person name="Wu L."/>
            <person name="Ma J."/>
        </authorList>
    </citation>
    <scope>NUCLEOTIDE SEQUENCE [LARGE SCALE GENOMIC DNA]</scope>
    <source>
        <strain evidence="2">NBRC 108725</strain>
    </source>
</reference>
<protein>
    <submittedName>
        <fullName evidence="1">Uncharacterized protein</fullName>
    </submittedName>
</protein>
<organism evidence="1 2">
    <name type="scientific">Naasia aerilata</name>
    <dbReference type="NCBI Taxonomy" id="1162966"/>
    <lineage>
        <taxon>Bacteria</taxon>
        <taxon>Bacillati</taxon>
        <taxon>Actinomycetota</taxon>
        <taxon>Actinomycetes</taxon>
        <taxon>Micrococcales</taxon>
        <taxon>Microbacteriaceae</taxon>
        <taxon>Naasia</taxon>
    </lineage>
</organism>
<evidence type="ECO:0000313" key="2">
    <source>
        <dbReference type="Proteomes" id="UP001321498"/>
    </source>
</evidence>
<keyword evidence="2" id="KW-1185">Reference proteome</keyword>
<proteinExistence type="predicted"/>
<dbReference type="Proteomes" id="UP001321498">
    <property type="component" value="Chromosome"/>
</dbReference>
<name>A0ABN6XNL0_9MICO</name>
<dbReference type="InterPro" id="IPR046485">
    <property type="entry name" value="DUF6578"/>
</dbReference>
<sequence length="112" mass="12673">MAQRVEVGGWEQSCCGSEIVRGSTVRWTCIRTQDGQLYETHHDLEGLELATVEGRVEDIEAVDKEGSPIPIARIPSGDAMNGWDSQDDGRLERLDTHELFEWKTERFIVTLI</sequence>